<dbReference type="Pfam" id="PF05595">
    <property type="entry name" value="DUF771"/>
    <property type="match status" value="1"/>
</dbReference>
<protein>
    <submittedName>
        <fullName evidence="1">DUF771 domain-containing protein</fullName>
    </submittedName>
</protein>
<sequence length="106" mass="12686">MDQCIKANIVIQIPEEYILVEKTEYERLKIEDDLGKWWTLSDVMKRVNRKRTWLLENLLNNPKYRNKIDIRKGGFVKYPAGGKDSYLFLASETKKFLEDNFQELLK</sequence>
<dbReference type="RefSeq" id="WP_144770898.1">
    <property type="nucleotide sequence ID" value="NZ_CP046123.1"/>
</dbReference>
<proteinExistence type="predicted"/>
<dbReference type="EMBL" id="CP046123">
    <property type="protein sequence ID" value="QGN29145.1"/>
    <property type="molecule type" value="Genomic_DNA"/>
</dbReference>
<accession>A0ABD6YY74</accession>
<evidence type="ECO:0000313" key="1">
    <source>
        <dbReference type="EMBL" id="QGN29145.1"/>
    </source>
</evidence>
<dbReference type="InterPro" id="IPR008489">
    <property type="entry name" value="DUF771"/>
</dbReference>
<evidence type="ECO:0000313" key="2">
    <source>
        <dbReference type="Proteomes" id="UP000422837"/>
    </source>
</evidence>
<dbReference type="Proteomes" id="UP000422837">
    <property type="component" value="Chromosome"/>
</dbReference>
<dbReference type="AlphaFoldDB" id="A0ABD6YY74"/>
<gene>
    <name evidence="1" type="ORF">GFU50_06365</name>
</gene>
<reference evidence="1 2" key="1">
    <citation type="submission" date="2019-11" db="EMBL/GenBank/DDBJ databases">
        <title>Detection and genome characteristic of a blood enterococcus casselifavus isolate from Zhengzhou,china.</title>
        <authorList>
            <person name="Wen P."/>
        </authorList>
    </citation>
    <scope>NUCLEOTIDE SEQUENCE [LARGE SCALE GENOMIC DNA]</scope>
    <source>
        <strain evidence="1 2">EC291</strain>
    </source>
</reference>
<name>A0ABD6YY74_ENTCA</name>
<organism evidence="1 2">
    <name type="scientific">Enterococcus casseliflavus</name>
    <name type="common">Enterococcus flavescens</name>
    <dbReference type="NCBI Taxonomy" id="37734"/>
    <lineage>
        <taxon>Bacteria</taxon>
        <taxon>Bacillati</taxon>
        <taxon>Bacillota</taxon>
        <taxon>Bacilli</taxon>
        <taxon>Lactobacillales</taxon>
        <taxon>Enterococcaceae</taxon>
        <taxon>Enterococcus</taxon>
    </lineage>
</organism>